<dbReference type="AlphaFoldDB" id="A0A918M1X8"/>
<dbReference type="Proteomes" id="UP000636661">
    <property type="component" value="Unassembled WGS sequence"/>
</dbReference>
<dbReference type="EMBL" id="BMTP01000001">
    <property type="protein sequence ID" value="GGU21208.1"/>
    <property type="molecule type" value="Genomic_DNA"/>
</dbReference>
<reference evidence="2" key="2">
    <citation type="submission" date="2020-09" db="EMBL/GenBank/DDBJ databases">
        <authorList>
            <person name="Sun Q."/>
            <person name="Ohkuma M."/>
        </authorList>
    </citation>
    <scope>NUCLEOTIDE SEQUENCE</scope>
    <source>
        <strain evidence="2">JCM 4391</strain>
    </source>
</reference>
<comment type="caution">
    <text evidence="2">The sequence shown here is derived from an EMBL/GenBank/DDBJ whole genome shotgun (WGS) entry which is preliminary data.</text>
</comment>
<evidence type="ECO:0000256" key="1">
    <source>
        <dbReference type="SAM" id="Phobius"/>
    </source>
</evidence>
<name>A0A918M1X8_9ACTN</name>
<keyword evidence="3" id="KW-1185">Reference proteome</keyword>
<organism evidence="2 3">
    <name type="scientific">Streptomyces lavendofoliae</name>
    <dbReference type="NCBI Taxonomy" id="67314"/>
    <lineage>
        <taxon>Bacteria</taxon>
        <taxon>Bacillati</taxon>
        <taxon>Actinomycetota</taxon>
        <taxon>Actinomycetes</taxon>
        <taxon>Kitasatosporales</taxon>
        <taxon>Streptomycetaceae</taxon>
        <taxon>Streptomyces</taxon>
    </lineage>
</organism>
<keyword evidence="1" id="KW-0812">Transmembrane</keyword>
<accession>A0A918M1X8</accession>
<gene>
    <name evidence="2" type="ORF">GCM10010274_04720</name>
</gene>
<feature type="transmembrane region" description="Helical" evidence="1">
    <location>
        <begin position="12"/>
        <end position="38"/>
    </location>
</feature>
<keyword evidence="1" id="KW-1133">Transmembrane helix</keyword>
<feature type="transmembrane region" description="Helical" evidence="1">
    <location>
        <begin position="58"/>
        <end position="76"/>
    </location>
</feature>
<dbReference type="Pfam" id="PF14019">
    <property type="entry name" value="DUF4235"/>
    <property type="match status" value="1"/>
</dbReference>
<dbReference type="InterPro" id="IPR025329">
    <property type="entry name" value="DUF4235"/>
</dbReference>
<evidence type="ECO:0000313" key="2">
    <source>
        <dbReference type="EMBL" id="GGU21208.1"/>
    </source>
</evidence>
<dbReference type="RefSeq" id="WP_189548694.1">
    <property type="nucleotide sequence ID" value="NZ_BMTP01000001.1"/>
</dbReference>
<evidence type="ECO:0000313" key="3">
    <source>
        <dbReference type="Proteomes" id="UP000636661"/>
    </source>
</evidence>
<protein>
    <submittedName>
        <fullName evidence="2">Membrane protein</fullName>
    </submittedName>
</protein>
<sequence length="93" mass="9884">MAKQKRKRKQKLLYRPVGILLGMASGAVASTLFAKAWAAIGDGDAPDAMDEEREWKEILLAAAVQGAIFAVVKAAVDRSGAMGVRRVTGSWPG</sequence>
<keyword evidence="1" id="KW-0472">Membrane</keyword>
<proteinExistence type="predicted"/>
<reference evidence="2" key="1">
    <citation type="journal article" date="2014" name="Int. J. Syst. Evol. Microbiol.">
        <title>Complete genome sequence of Corynebacterium casei LMG S-19264T (=DSM 44701T), isolated from a smear-ripened cheese.</title>
        <authorList>
            <consortium name="US DOE Joint Genome Institute (JGI-PGF)"/>
            <person name="Walter F."/>
            <person name="Albersmeier A."/>
            <person name="Kalinowski J."/>
            <person name="Ruckert C."/>
        </authorList>
    </citation>
    <scope>NUCLEOTIDE SEQUENCE</scope>
    <source>
        <strain evidence="2">JCM 4391</strain>
    </source>
</reference>